<dbReference type="Pfam" id="PF01547">
    <property type="entry name" value="SBP_bac_1"/>
    <property type="match status" value="1"/>
</dbReference>
<dbReference type="EMBL" id="QRTC01000008">
    <property type="protein sequence ID" value="RGQ43083.1"/>
    <property type="molecule type" value="Genomic_DNA"/>
</dbReference>
<feature type="region of interest" description="Disordered" evidence="1">
    <location>
        <begin position="24"/>
        <end position="48"/>
    </location>
</feature>
<feature type="compositionally biased region" description="Low complexity" evidence="1">
    <location>
        <begin position="28"/>
        <end position="47"/>
    </location>
</feature>
<evidence type="ECO:0000256" key="1">
    <source>
        <dbReference type="SAM" id="MobiDB-lite"/>
    </source>
</evidence>
<keyword evidence="2" id="KW-0732">Signal</keyword>
<proteinExistence type="predicted"/>
<organism evidence="3 4">
    <name type="scientific">[Clostridium] leptum</name>
    <dbReference type="NCBI Taxonomy" id="1535"/>
    <lineage>
        <taxon>Bacteria</taxon>
        <taxon>Bacillati</taxon>
        <taxon>Bacillota</taxon>
        <taxon>Clostridia</taxon>
        <taxon>Eubacteriales</taxon>
        <taxon>Oscillospiraceae</taxon>
        <taxon>Oscillospiraceae incertae sedis</taxon>
    </lineage>
</organism>
<dbReference type="PROSITE" id="PS51257">
    <property type="entry name" value="PROKAR_LIPOPROTEIN"/>
    <property type="match status" value="1"/>
</dbReference>
<dbReference type="SUPFAM" id="SSF53850">
    <property type="entry name" value="Periplasmic binding protein-like II"/>
    <property type="match status" value="1"/>
</dbReference>
<dbReference type="Proteomes" id="UP000284751">
    <property type="component" value="Unassembled WGS sequence"/>
</dbReference>
<sequence>MKRQLALILAGALALSLVGCSNQGGGSTASQAGESSQASVASSDGSGETQEIVFWNHETDTPRMAAMQSVLDAFNESHPGISVRQEAVTWDDEQAKTLLAISTNSTPDFSQTVEANWTPAYLAGGLTPVDEIIEMVDEEQGYLEGCKDIYLQEGHYWAVPYASTCGKLMYRPSLLKAAGYDAPPQTWDELLDMAKTLNKDTDGDGTIDIYGVGITASRSSITQETFFNLLHSAEGNLYDEDGNVDFDNETTLKTLEFYKELCQYTVPSYAAWGWGEYEMNWAAGEFAINPWLSPNLADFYANENYDIASAPLPAPKGIEPGGNFAAHHGFMVFKSAAEDAEHWAAVKEFFSFLMQPENNWNCTVACAPGHIGPVTQSLTDLIAEGYYNKEYFPLENFDYSDGSEQRETFENFMEVFPTAVSKGYSPGYKYGLNNTSLGDIYNSYVVADMLQKVILENADPQETLTWAQKQMEDISASTNQ</sequence>
<evidence type="ECO:0000256" key="2">
    <source>
        <dbReference type="SAM" id="SignalP"/>
    </source>
</evidence>
<protein>
    <submittedName>
        <fullName evidence="3">Extracellular solute-binding protein</fullName>
    </submittedName>
</protein>
<comment type="caution">
    <text evidence="3">The sequence shown here is derived from an EMBL/GenBank/DDBJ whole genome shotgun (WGS) entry which is preliminary data.</text>
</comment>
<evidence type="ECO:0000313" key="4">
    <source>
        <dbReference type="Proteomes" id="UP000284751"/>
    </source>
</evidence>
<evidence type="ECO:0000313" key="3">
    <source>
        <dbReference type="EMBL" id="RGQ43083.1"/>
    </source>
</evidence>
<name>A0A412AZZ8_9FIRM</name>
<dbReference type="AlphaFoldDB" id="A0A412AZZ8"/>
<feature type="chain" id="PRO_5039649388" evidence="2">
    <location>
        <begin position="25"/>
        <end position="480"/>
    </location>
</feature>
<dbReference type="Gene3D" id="3.40.190.10">
    <property type="entry name" value="Periplasmic binding protein-like II"/>
    <property type="match status" value="1"/>
</dbReference>
<dbReference type="InterPro" id="IPR006059">
    <property type="entry name" value="SBP"/>
</dbReference>
<dbReference type="InterPro" id="IPR050490">
    <property type="entry name" value="Bact_solute-bd_prot1"/>
</dbReference>
<feature type="signal peptide" evidence="2">
    <location>
        <begin position="1"/>
        <end position="24"/>
    </location>
</feature>
<reference evidence="3 4" key="1">
    <citation type="submission" date="2018-08" db="EMBL/GenBank/DDBJ databases">
        <title>A genome reference for cultivated species of the human gut microbiota.</title>
        <authorList>
            <person name="Zou Y."/>
            <person name="Xue W."/>
            <person name="Luo G."/>
        </authorList>
    </citation>
    <scope>NUCLEOTIDE SEQUENCE [LARGE SCALE GENOMIC DNA]</scope>
    <source>
        <strain evidence="3 4">AF28-26</strain>
    </source>
</reference>
<accession>A0A412AZZ8</accession>
<dbReference type="PANTHER" id="PTHR43649">
    <property type="entry name" value="ARABINOSE-BINDING PROTEIN-RELATED"/>
    <property type="match status" value="1"/>
</dbReference>
<gene>
    <name evidence="3" type="ORF">DWY99_03585</name>
</gene>
<dbReference type="PANTHER" id="PTHR43649:SF12">
    <property type="entry name" value="DIACETYLCHITOBIOSE BINDING PROTEIN DASA"/>
    <property type="match status" value="1"/>
</dbReference>